<gene>
    <name evidence="2" type="ORF">OEV98_05980</name>
</gene>
<name>A0AAE3IT05_9BACI</name>
<evidence type="ECO:0000313" key="2">
    <source>
        <dbReference type="EMBL" id="MCU9613098.1"/>
    </source>
</evidence>
<accession>A0AAE3IT05</accession>
<keyword evidence="1" id="KW-1133">Transmembrane helix</keyword>
<dbReference type="Proteomes" id="UP001209318">
    <property type="component" value="Unassembled WGS sequence"/>
</dbReference>
<keyword evidence="1" id="KW-0472">Membrane</keyword>
<comment type="caution">
    <text evidence="2">The sequence shown here is derived from an EMBL/GenBank/DDBJ whole genome shotgun (WGS) entry which is preliminary data.</text>
</comment>
<keyword evidence="1" id="KW-0812">Transmembrane</keyword>
<evidence type="ECO:0000313" key="3">
    <source>
        <dbReference type="Proteomes" id="UP001209318"/>
    </source>
</evidence>
<reference evidence="2" key="1">
    <citation type="submission" date="2022-10" db="EMBL/GenBank/DDBJ databases">
        <title>Description of Fervidibacillus gen. nov. in the family Fervidibacillaceae fam. nov. with two species, Fervidibacillus albus sp. nov., and Fervidibacillus halotolerans sp. nov., isolated from tidal flat sediments.</title>
        <authorList>
            <person name="Kwon K.K."/>
            <person name="Yang S.-H."/>
        </authorList>
    </citation>
    <scope>NUCLEOTIDE SEQUENCE</scope>
    <source>
        <strain evidence="2">JCM 19140</strain>
    </source>
</reference>
<sequence>MNLLKLLLVIIIGIFLIRILLGILFGVALFLFTSIVIIVCFIIGWKIFIR</sequence>
<dbReference type="AlphaFoldDB" id="A0AAE3IT05"/>
<evidence type="ECO:0000256" key="1">
    <source>
        <dbReference type="SAM" id="Phobius"/>
    </source>
</evidence>
<keyword evidence="3" id="KW-1185">Reference proteome</keyword>
<protein>
    <submittedName>
        <fullName evidence="2">Uncharacterized protein</fullName>
    </submittedName>
</protein>
<feature type="transmembrane region" description="Helical" evidence="1">
    <location>
        <begin position="7"/>
        <end position="25"/>
    </location>
</feature>
<proteinExistence type="predicted"/>
<dbReference type="RefSeq" id="WP_263072306.1">
    <property type="nucleotide sequence ID" value="NZ_JAOUSF010000002.1"/>
</dbReference>
<dbReference type="EMBL" id="JAOUSF010000002">
    <property type="protein sequence ID" value="MCU9613098.1"/>
    <property type="molecule type" value="Genomic_DNA"/>
</dbReference>
<feature type="transmembrane region" description="Helical" evidence="1">
    <location>
        <begin position="31"/>
        <end position="49"/>
    </location>
</feature>
<organism evidence="2 3">
    <name type="scientific">Perspicuibacillus lycopersici</name>
    <dbReference type="NCBI Taxonomy" id="1325689"/>
    <lineage>
        <taxon>Bacteria</taxon>
        <taxon>Bacillati</taxon>
        <taxon>Bacillota</taxon>
        <taxon>Bacilli</taxon>
        <taxon>Bacillales</taxon>
        <taxon>Bacillaceae</taxon>
        <taxon>Perspicuibacillus</taxon>
    </lineage>
</organism>